<proteinExistence type="predicted"/>
<reference evidence="4" key="1">
    <citation type="submission" date="2016-10" db="EMBL/GenBank/DDBJ databases">
        <authorList>
            <person name="Varghese N."/>
            <person name="Submissions S."/>
        </authorList>
    </citation>
    <scope>NUCLEOTIDE SEQUENCE [LARGE SCALE GENOMIC DNA]</scope>
    <source>
        <strain evidence="4">DSM 45237</strain>
    </source>
</reference>
<keyword evidence="4" id="KW-1185">Reference proteome</keyword>
<protein>
    <submittedName>
        <fullName evidence="3">Ribosomal protein S12 methylthiotransferase accessory factor</fullName>
    </submittedName>
</protein>
<dbReference type="GO" id="GO:0016740">
    <property type="term" value="F:transferase activity"/>
    <property type="evidence" value="ECO:0007669"/>
    <property type="project" value="UniProtKB-KW"/>
</dbReference>
<keyword evidence="3" id="KW-0808">Transferase</keyword>
<dbReference type="InterPro" id="IPR003776">
    <property type="entry name" value="YcaO-like_dom"/>
</dbReference>
<evidence type="ECO:0000259" key="2">
    <source>
        <dbReference type="PROSITE" id="PS51664"/>
    </source>
</evidence>
<evidence type="ECO:0000256" key="1">
    <source>
        <dbReference type="SAM" id="MobiDB-lite"/>
    </source>
</evidence>
<evidence type="ECO:0000313" key="3">
    <source>
        <dbReference type="EMBL" id="SEE57387.1"/>
    </source>
</evidence>
<dbReference type="AlphaFoldDB" id="A0A1H5JYS9"/>
<dbReference type="Proteomes" id="UP000181980">
    <property type="component" value="Unassembled WGS sequence"/>
</dbReference>
<name>A0A1H5JYS9_9ACTN</name>
<dbReference type="PANTHER" id="PTHR37809">
    <property type="entry name" value="RIBOSOMAL PROTEIN S12 METHYLTHIOTRANSFERASE ACCESSORY FACTOR YCAO"/>
    <property type="match status" value="1"/>
</dbReference>
<dbReference type="STRING" id="561176.SAMN04488561_1799"/>
<dbReference type="NCBIfam" id="TIGR03882">
    <property type="entry name" value="cyclo_dehyd_2"/>
    <property type="match status" value="1"/>
</dbReference>
<dbReference type="PROSITE" id="PS51664">
    <property type="entry name" value="YCAO"/>
    <property type="match status" value="1"/>
</dbReference>
<keyword evidence="3" id="KW-0689">Ribosomal protein</keyword>
<dbReference type="InterPro" id="IPR022291">
    <property type="entry name" value="Bacteriocin_synth_cyclodeHase"/>
</dbReference>
<gene>
    <name evidence="3" type="ORF">SAMN04488561_1799</name>
</gene>
<dbReference type="Gene3D" id="3.40.50.720">
    <property type="entry name" value="NAD(P)-binding Rossmann-like Domain"/>
    <property type="match status" value="1"/>
</dbReference>
<dbReference type="PANTHER" id="PTHR37809:SF1">
    <property type="entry name" value="RIBOSOMAL PROTEIN S12 METHYLTHIOTRANSFERASE ACCESSORY FACTOR YCAO"/>
    <property type="match status" value="1"/>
</dbReference>
<feature type="region of interest" description="Disordered" evidence="1">
    <location>
        <begin position="184"/>
        <end position="209"/>
    </location>
</feature>
<dbReference type="Pfam" id="PF02624">
    <property type="entry name" value="YcaO"/>
    <property type="match status" value="1"/>
</dbReference>
<dbReference type="OrthoDB" id="2379922at2"/>
<dbReference type="NCBIfam" id="TIGR03604">
    <property type="entry name" value="TOMM_cyclo_SagD"/>
    <property type="match status" value="1"/>
</dbReference>
<evidence type="ECO:0000313" key="4">
    <source>
        <dbReference type="Proteomes" id="UP000181980"/>
    </source>
</evidence>
<dbReference type="InterPro" id="IPR027624">
    <property type="entry name" value="TOMM_cyclo_SagD"/>
</dbReference>
<accession>A0A1H5JYS9</accession>
<keyword evidence="3" id="KW-0687">Ribonucleoprotein</keyword>
<dbReference type="Gene3D" id="3.30.40.250">
    <property type="match status" value="1"/>
</dbReference>
<dbReference type="EMBL" id="FNUC01000003">
    <property type="protein sequence ID" value="SEE57387.1"/>
    <property type="molecule type" value="Genomic_DNA"/>
</dbReference>
<sequence>MSVTTAPATTAAGAQPQLGMVEAARRLQAELDRRWSSSLPGRAPLVAVLGADVFGAAPDPDRSSATVHVGSSTIYVGPWGSGEGCGHCFALRWQRLRGRTERDAVETGRGMTAAGVWPQVTGFLADAVWHAFRAAMSPASERITGRLLDPDSAGLRRMTSVDVTSLRVLSAPLLADPRCPSCGTRGPEVSRTFEGFQSRPKRSPHQYRLSDPHDLPLPAGGLANPLCGTIGSGTLTYPWLPTTATVTGAIYVRGYAGLLDVAWSGHANRFTDSLRLAYLEGLERYAGTHNRRPVEPVIASYREVGEVALDPLRCGTYPDQTFDTDPLVDRFDPDQPIPWIWGHRVRSGTPILVPQRLVHYSSEMKMGDNFVLSSSNGCAAGSSLEEAVLFGLLELIERDAFIMAWYGRERLRRIDLRTCRDPGIRSMIEQGELAGYDVLAFDNRIDLSVPVVTTLARRRDGGPGLLSFAAGAHLEPEQAIRAALSETMSYIPTKSRTTRRRWDELSAMMDDHWRVQMVQDHADLFGHPGMLEHAQDYLDDRPVESVADLYPDPWPAAHDLRDDLERLLDELYRHGFEVIVVDQTPPDMVAMGVRAVCTIVPGLVPVDFGWGRQRALTMPRLLDRIAARGGDGPRMVPHPFP</sequence>
<dbReference type="Gene3D" id="3.30.160.660">
    <property type="match status" value="1"/>
</dbReference>
<organism evidence="3 4">
    <name type="scientific">Jiangella alba</name>
    <dbReference type="NCBI Taxonomy" id="561176"/>
    <lineage>
        <taxon>Bacteria</taxon>
        <taxon>Bacillati</taxon>
        <taxon>Actinomycetota</taxon>
        <taxon>Actinomycetes</taxon>
        <taxon>Jiangellales</taxon>
        <taxon>Jiangellaceae</taxon>
        <taxon>Jiangella</taxon>
    </lineage>
</organism>
<feature type="domain" description="YcaO" evidence="2">
    <location>
        <begin position="265"/>
        <end position="641"/>
    </location>
</feature>
<dbReference type="GO" id="GO:0005840">
    <property type="term" value="C:ribosome"/>
    <property type="evidence" value="ECO:0007669"/>
    <property type="project" value="UniProtKB-KW"/>
</dbReference>
<dbReference type="Gene3D" id="3.30.1330.230">
    <property type="match status" value="1"/>
</dbReference>